<evidence type="ECO:0000313" key="2">
    <source>
        <dbReference type="Proteomes" id="UP000663836"/>
    </source>
</evidence>
<sequence length="67" mass="7658">MTNLLHRLNSLASDPNFKLSCNILRSKLIPQEKSIIDLILTNNNPEQAEIILPDGRIFVWYFSIGSM</sequence>
<dbReference type="Proteomes" id="UP000663836">
    <property type="component" value="Unassembled WGS sequence"/>
</dbReference>
<accession>A0A820JGW7</accession>
<reference evidence="1" key="1">
    <citation type="submission" date="2021-02" db="EMBL/GenBank/DDBJ databases">
        <authorList>
            <person name="Nowell W R."/>
        </authorList>
    </citation>
    <scope>NUCLEOTIDE SEQUENCE</scope>
</reference>
<evidence type="ECO:0000313" key="1">
    <source>
        <dbReference type="EMBL" id="CAF4325309.1"/>
    </source>
</evidence>
<proteinExistence type="predicted"/>
<gene>
    <name evidence="1" type="ORF">JBS370_LOCUS41148</name>
</gene>
<name>A0A820JGW7_9BILA</name>
<dbReference type="EMBL" id="CAJOBD010042776">
    <property type="protein sequence ID" value="CAF4325309.1"/>
    <property type="molecule type" value="Genomic_DNA"/>
</dbReference>
<protein>
    <submittedName>
        <fullName evidence="1">Uncharacterized protein</fullName>
    </submittedName>
</protein>
<feature type="non-terminal residue" evidence="1">
    <location>
        <position position="67"/>
    </location>
</feature>
<organism evidence="1 2">
    <name type="scientific">Rotaria sordida</name>
    <dbReference type="NCBI Taxonomy" id="392033"/>
    <lineage>
        <taxon>Eukaryota</taxon>
        <taxon>Metazoa</taxon>
        <taxon>Spiralia</taxon>
        <taxon>Gnathifera</taxon>
        <taxon>Rotifera</taxon>
        <taxon>Eurotatoria</taxon>
        <taxon>Bdelloidea</taxon>
        <taxon>Philodinida</taxon>
        <taxon>Philodinidae</taxon>
        <taxon>Rotaria</taxon>
    </lineage>
</organism>
<dbReference type="AlphaFoldDB" id="A0A820JGW7"/>
<comment type="caution">
    <text evidence="1">The sequence shown here is derived from an EMBL/GenBank/DDBJ whole genome shotgun (WGS) entry which is preliminary data.</text>
</comment>